<reference evidence="1 2" key="1">
    <citation type="submission" date="2019-08" db="EMBL/GenBank/DDBJ databases">
        <authorList>
            <person name="Alioto T."/>
            <person name="Alioto T."/>
            <person name="Gomez Garrido J."/>
        </authorList>
    </citation>
    <scope>NUCLEOTIDE SEQUENCE [LARGE SCALE GENOMIC DNA]</scope>
</reference>
<sequence length="429" mass="44920">DTDIYIGYRHFGVIGGNFDKFATSKAEKDKNGNVIGFKSDPSTTTTLKNSFFGTHGVEEINMTTLANMSTTLNDVTVQDLLDYTEFTNGLVDKLAGKLAKLNGENATEAGVTAMLGKLTTDKVITTKALTAQLADKADKTALDGFAKLDGSNIDVGKFSGKLTTEGSSTIKTELAKKADSTALESKADKTGSNIEVEPFSNTLAAKLVKLDGTNATDAGVAAMLGKLQDKVVTTSKFTEETAKLANNDASDIDVDSIATKLESKFATTTKLTEETAKLAHKDASNIDVVQFSTRLTTEDTSAIKTALDGKANTSDLDNKADKTALNDFAKLDGTNAEQGAALLNAILNVKSSTDSKQTILEERLTKAGAVDVGQFVKLDGTNVATSVDKGKALAEAIFSVKDSGGSTTILVSELADKFAVAGSASGEKI</sequence>
<proteinExistence type="predicted"/>
<organism evidence="1 2">
    <name type="scientific">Cinara cedri</name>
    <dbReference type="NCBI Taxonomy" id="506608"/>
    <lineage>
        <taxon>Eukaryota</taxon>
        <taxon>Metazoa</taxon>
        <taxon>Ecdysozoa</taxon>
        <taxon>Arthropoda</taxon>
        <taxon>Hexapoda</taxon>
        <taxon>Insecta</taxon>
        <taxon>Pterygota</taxon>
        <taxon>Neoptera</taxon>
        <taxon>Paraneoptera</taxon>
        <taxon>Hemiptera</taxon>
        <taxon>Sternorrhyncha</taxon>
        <taxon>Aphidomorpha</taxon>
        <taxon>Aphidoidea</taxon>
        <taxon>Aphididae</taxon>
        <taxon>Lachninae</taxon>
        <taxon>Cinara</taxon>
    </lineage>
</organism>
<evidence type="ECO:0000313" key="2">
    <source>
        <dbReference type="Proteomes" id="UP000325440"/>
    </source>
</evidence>
<keyword evidence="2" id="KW-1185">Reference proteome</keyword>
<dbReference type="Proteomes" id="UP000325440">
    <property type="component" value="Unassembled WGS sequence"/>
</dbReference>
<protein>
    <submittedName>
        <fullName evidence="1">Uncharacterized protein</fullName>
    </submittedName>
</protein>
<accession>A0A5E4M876</accession>
<name>A0A5E4M876_9HEMI</name>
<evidence type="ECO:0000313" key="1">
    <source>
        <dbReference type="EMBL" id="VVC27599.1"/>
    </source>
</evidence>
<gene>
    <name evidence="1" type="ORF">CINCED_3A021213</name>
</gene>
<feature type="non-terminal residue" evidence="1">
    <location>
        <position position="1"/>
    </location>
</feature>
<feature type="non-terminal residue" evidence="1">
    <location>
        <position position="429"/>
    </location>
</feature>
<dbReference type="AlphaFoldDB" id="A0A5E4M876"/>
<dbReference type="EMBL" id="CABPRJ010000246">
    <property type="protein sequence ID" value="VVC27599.1"/>
    <property type="molecule type" value="Genomic_DNA"/>
</dbReference>